<organism evidence="4 5">
    <name type="scientific">Comamonas guangdongensis</name>
    <dbReference type="NCBI Taxonomy" id="510515"/>
    <lineage>
        <taxon>Bacteria</taxon>
        <taxon>Pseudomonadati</taxon>
        <taxon>Pseudomonadota</taxon>
        <taxon>Betaproteobacteria</taxon>
        <taxon>Burkholderiales</taxon>
        <taxon>Comamonadaceae</taxon>
        <taxon>Comamonas</taxon>
    </lineage>
</organism>
<dbReference type="EMBL" id="JBFYGN010000002">
    <property type="protein sequence ID" value="MEX8191600.1"/>
    <property type="molecule type" value="Genomic_DNA"/>
</dbReference>
<dbReference type="PROSITE" id="PS51371">
    <property type="entry name" value="CBS"/>
    <property type="match status" value="2"/>
</dbReference>
<dbReference type="PANTHER" id="PTHR43080:SF2">
    <property type="entry name" value="CBS DOMAIN-CONTAINING PROTEIN"/>
    <property type="match status" value="1"/>
</dbReference>
<feature type="domain" description="CBS" evidence="3">
    <location>
        <begin position="98"/>
        <end position="156"/>
    </location>
</feature>
<dbReference type="RefSeq" id="WP_369336821.1">
    <property type="nucleotide sequence ID" value="NZ_JBFYGN010000002.1"/>
</dbReference>
<dbReference type="SUPFAM" id="SSF54631">
    <property type="entry name" value="CBS-domain pair"/>
    <property type="match status" value="1"/>
</dbReference>
<evidence type="ECO:0000313" key="4">
    <source>
        <dbReference type="EMBL" id="MEX8191600.1"/>
    </source>
</evidence>
<proteinExistence type="predicted"/>
<evidence type="ECO:0000256" key="2">
    <source>
        <dbReference type="PROSITE-ProRule" id="PRU00703"/>
    </source>
</evidence>
<comment type="caution">
    <text evidence="4">The sequence shown here is derived from an EMBL/GenBank/DDBJ whole genome shotgun (WGS) entry which is preliminary data.</text>
</comment>
<keyword evidence="1 2" id="KW-0129">CBS domain</keyword>
<dbReference type="Pfam" id="PF00571">
    <property type="entry name" value="CBS"/>
    <property type="match status" value="2"/>
</dbReference>
<evidence type="ECO:0000259" key="3">
    <source>
        <dbReference type="PROSITE" id="PS51371"/>
    </source>
</evidence>
<dbReference type="InterPro" id="IPR051257">
    <property type="entry name" value="Diverse_CBS-Domain"/>
</dbReference>
<gene>
    <name evidence="4" type="ORF">AB6724_01960</name>
</gene>
<keyword evidence="5" id="KW-1185">Reference proteome</keyword>
<reference evidence="4 5" key="1">
    <citation type="journal article" date="2013" name="Int. J. Syst. Evol. Microbiol.">
        <title>Comamonas guangdongensis sp. nov., isolated from subterranean forest sediment, and emended description of the genus Comamonas.</title>
        <authorList>
            <person name="Zhang J."/>
            <person name="Wang Y."/>
            <person name="Zhou S."/>
            <person name="Wu C."/>
            <person name="He J."/>
            <person name="Li F."/>
        </authorList>
    </citation>
    <scope>NUCLEOTIDE SEQUENCE [LARGE SCALE GENOMIC DNA]</scope>
    <source>
        <strain evidence="4 5">CCTCC AB2011133</strain>
    </source>
</reference>
<evidence type="ECO:0000313" key="5">
    <source>
        <dbReference type="Proteomes" id="UP001561046"/>
    </source>
</evidence>
<feature type="domain" description="CBS" evidence="3">
    <location>
        <begin position="171"/>
        <end position="229"/>
    </location>
</feature>
<dbReference type="Proteomes" id="UP001561046">
    <property type="component" value="Unassembled WGS sequence"/>
</dbReference>
<evidence type="ECO:0000256" key="1">
    <source>
        <dbReference type="ARBA" id="ARBA00023122"/>
    </source>
</evidence>
<sequence length="231" mass="24882">MFFVFGPNGQMVRHAAAQLSPVSGIRRIDRPQALRTRAEDAPPSFQQIWRETRHGGPDALPEHAAENSHAQAAIHAYAATEQELRPERRPLQHVADVMSARPMTVAPDTVVNQAWQQLAERGVAQAPVVNAEGGVIGLLLRADMAPLDLLPEPGAIEQAIALARRPVREVMLSPVPAVSPDTELRRVATALLDTALPGLPVTDESGLLVGFISRSDILKAVAADPPLDLWS</sequence>
<dbReference type="InterPro" id="IPR046342">
    <property type="entry name" value="CBS_dom_sf"/>
</dbReference>
<dbReference type="Gene3D" id="3.10.580.10">
    <property type="entry name" value="CBS-domain"/>
    <property type="match status" value="2"/>
</dbReference>
<protein>
    <submittedName>
        <fullName evidence="4">HPP family protein</fullName>
    </submittedName>
</protein>
<dbReference type="InterPro" id="IPR000644">
    <property type="entry name" value="CBS_dom"/>
</dbReference>
<accession>A0ABV3ZQH2</accession>
<dbReference type="PANTHER" id="PTHR43080">
    <property type="entry name" value="CBS DOMAIN-CONTAINING PROTEIN CBSX3, MITOCHONDRIAL"/>
    <property type="match status" value="1"/>
</dbReference>
<dbReference type="SMART" id="SM00116">
    <property type="entry name" value="CBS"/>
    <property type="match status" value="2"/>
</dbReference>
<name>A0ABV3ZQH2_9BURK</name>